<dbReference type="PANTHER" id="PTHR24092:SF5">
    <property type="entry name" value="PHOSPHOLIPID-TRANSPORTING ATPASE"/>
    <property type="match status" value="1"/>
</dbReference>
<feature type="binding site" evidence="17">
    <location>
        <position position="890"/>
    </location>
    <ligand>
        <name>ATP</name>
        <dbReference type="ChEBI" id="CHEBI:30616"/>
    </ligand>
</feature>
<protein>
    <recommendedName>
        <fullName evidence="19">Phospholipid-transporting ATPase</fullName>
        <ecNumber evidence="19">7.6.2.1</ecNumber>
    </recommendedName>
</protein>
<feature type="transmembrane region" description="Helical" evidence="19">
    <location>
        <begin position="948"/>
        <end position="968"/>
    </location>
</feature>
<dbReference type="InterPro" id="IPR032630">
    <property type="entry name" value="P_typ_ATPase_c"/>
</dbReference>
<feature type="binding site" evidence="17">
    <location>
        <position position="777"/>
    </location>
    <ligand>
        <name>ATP</name>
        <dbReference type="ChEBI" id="CHEBI:30616"/>
    </ligand>
</feature>
<feature type="region of interest" description="Disordered" evidence="20">
    <location>
        <begin position="1"/>
        <end position="102"/>
    </location>
</feature>
<dbReference type="NCBIfam" id="TIGR01494">
    <property type="entry name" value="ATPase_P-type"/>
    <property type="match status" value="2"/>
</dbReference>
<evidence type="ECO:0000256" key="8">
    <source>
        <dbReference type="ARBA" id="ARBA00022840"/>
    </source>
</evidence>
<evidence type="ECO:0000256" key="5">
    <source>
        <dbReference type="ARBA" id="ARBA00022692"/>
    </source>
</evidence>
<feature type="binding site" evidence="17">
    <location>
        <position position="600"/>
    </location>
    <ligand>
        <name>ATP</name>
        <dbReference type="ChEBI" id="CHEBI:30616"/>
    </ligand>
</feature>
<feature type="binding site" evidence="17">
    <location>
        <position position="498"/>
    </location>
    <ligand>
        <name>ATP</name>
        <dbReference type="ChEBI" id="CHEBI:30616"/>
    </ligand>
</feature>
<dbReference type="AlphaFoldDB" id="A0AAW0BJA0"/>
<feature type="transmembrane region" description="Helical" evidence="19">
    <location>
        <begin position="1112"/>
        <end position="1132"/>
    </location>
</feature>
<evidence type="ECO:0000259" key="22">
    <source>
        <dbReference type="Pfam" id="PF16212"/>
    </source>
</evidence>
<feature type="transmembrane region" description="Helical" evidence="19">
    <location>
        <begin position="1052"/>
        <end position="1073"/>
    </location>
</feature>
<evidence type="ECO:0000256" key="12">
    <source>
        <dbReference type="ARBA" id="ARBA00023055"/>
    </source>
</evidence>
<evidence type="ECO:0000256" key="2">
    <source>
        <dbReference type="ARBA" id="ARBA00004337"/>
    </source>
</evidence>
<keyword evidence="7 17" id="KW-0547">Nucleotide-binding</keyword>
<feature type="transmembrane region" description="Helical" evidence="19">
    <location>
        <begin position="433"/>
        <end position="453"/>
    </location>
</feature>
<feature type="binding site" evidence="17">
    <location>
        <position position="891"/>
    </location>
    <ligand>
        <name>ATP</name>
        <dbReference type="ChEBI" id="CHEBI:30616"/>
    </ligand>
</feature>
<sequence length="1148" mass="128200">MPDIPLRSIRRNKYQPIPDPDTEAGGTNMNSARAAATRAAVASTSRRGMFGKRVERYVDDPEADEEAGLLAEEEREQVPEPEPEPTSSVLRVTGKKQKDKSRTIPFRPTEKFQSRYPPNIVRNQKYNAFTFLPIVFYEQFKFFFNLYFLLVALSQFVPALKIGFIATYIAPLAFVLFVTMGKEAYDDYKRYLRDREANSQKYLVLEPPSSSSSNTPNNHNQHSESSLLNDSYLDTHANTRAVPSSSLRVGHLIRLEKNQRLPADLVLLKTSDSSGTCFIRTDQLDGETDWKLRVAVPETQKLDEADLVRLDAEIYADAPTKDIHNFIGTFTLNTPMTSPTNPNAQSIPMQNIPTVSPLTAENVLWANTVLAAGSAVGLVVYTGPETRAVMNTSHPETKVGLLDLEINNLAKILCAVTFALSLVLVALNGFRGLWYIYVFRFLILFSSIIPISLRVNLDMGKTVYAQGIMNDPEIPDTIVRTSTLPEELGRIEYLLSDKTGTLTQNEMEMRRLHMGTMSYGYDSMDEIKRQLGIAFGLGSNSHHKNQSMSMPGGAAPGGRGRRDMSSRVRDVVLSLALCHNVTPVTNDDGSVTYQASSPDEVAIVQWTQSVGLTLTFRDRTSLTLSTPTEATLHYEILDIFPFTSESKRMGIIVREASSGEIQFLQKGADVVMAKIVQRNDWLEEECGNMAREGLRTLVVARKRLSAQLYEEFKAAHHQASIQTDGSRNESMARVVAEYLEHDLELLGLTGVEDKLQEDVKGTLELLRNAGVKIWMLTGDKVETARCIAISTKLVARGQYIHEVTKLKTGEEVRHELEFLQSKLDCCLVIDGESLQLCLTLFKNEFIEIATKLSAVVACRCSPTQKADVARLIRKHTKGRKRVCCIGDGGNDVSMIQAADVGVGIVGKEGKQASLAADFSLTHFHHLSKLLLWHGRNSYRRSANLAQFVIHRGLIISIMQAVFSSIFYFAPIALYQGWLLAGYATVYTMAPVFSLVWDRDVSVEVALVYPELYKELTKGRALSYKTFFEWLMISVYQGSAIMIMSLVLFETEFLHIVSISFTALVLNELIMVALGITTWHIYMVISEIATLCLYVISIAFLPEYFDLNFVFTWGFAWKVAVIVAISALPLWIVKLVRSRVAPAASSKLS</sequence>
<feature type="compositionally biased region" description="Acidic residues" evidence="20">
    <location>
        <begin position="60"/>
        <end position="83"/>
    </location>
</feature>
<evidence type="ECO:0000256" key="3">
    <source>
        <dbReference type="ARBA" id="ARBA00008109"/>
    </source>
</evidence>
<dbReference type="NCBIfam" id="TIGR01652">
    <property type="entry name" value="ATPase-Plipid"/>
    <property type="match status" value="1"/>
</dbReference>
<dbReference type="PRINTS" id="PR00119">
    <property type="entry name" value="CATATPASE"/>
</dbReference>
<evidence type="ECO:0000313" key="23">
    <source>
        <dbReference type="EMBL" id="KAK7026430.1"/>
    </source>
</evidence>
<evidence type="ECO:0000256" key="17">
    <source>
        <dbReference type="PIRSR" id="PIRSR606539-2"/>
    </source>
</evidence>
<dbReference type="GO" id="GO:0005524">
    <property type="term" value="F:ATP binding"/>
    <property type="evidence" value="ECO:0007669"/>
    <property type="project" value="UniProtKB-UniRule"/>
</dbReference>
<evidence type="ECO:0000256" key="4">
    <source>
        <dbReference type="ARBA" id="ARBA00022448"/>
    </source>
</evidence>
<comment type="similarity">
    <text evidence="3 19">Belongs to the cation transport ATPase (P-type) (TC 3.A.3) family. Type IV subfamily.</text>
</comment>
<keyword evidence="6 18" id="KW-0479">Metal-binding</keyword>
<evidence type="ECO:0000256" key="18">
    <source>
        <dbReference type="PIRSR" id="PIRSR606539-3"/>
    </source>
</evidence>
<feature type="binding site" evidence="18">
    <location>
        <position position="497"/>
    </location>
    <ligand>
        <name>Mg(2+)</name>
        <dbReference type="ChEBI" id="CHEBI:18420"/>
    </ligand>
</feature>
<dbReference type="GO" id="GO:0045332">
    <property type="term" value="P:phospholipid translocation"/>
    <property type="evidence" value="ECO:0007669"/>
    <property type="project" value="TreeGrafter"/>
</dbReference>
<dbReference type="Pfam" id="PF16212">
    <property type="entry name" value="PhoLip_ATPase_C"/>
    <property type="match status" value="1"/>
</dbReference>
<keyword evidence="10 19" id="KW-1278">Translocase</keyword>
<dbReference type="PROSITE" id="PS00154">
    <property type="entry name" value="ATPASE_E1_E2"/>
    <property type="match status" value="1"/>
</dbReference>
<comment type="catalytic activity">
    <reaction evidence="14 19">
        <text>ATP + H2O + phospholipidSide 1 = ADP + phosphate + phospholipidSide 2.</text>
        <dbReference type="EC" id="7.6.2.1"/>
    </reaction>
</comment>
<feature type="binding site" evidence="17">
    <location>
        <position position="865"/>
    </location>
    <ligand>
        <name>ATP</name>
        <dbReference type="ChEBI" id="CHEBI:30616"/>
    </ligand>
</feature>
<dbReference type="SUPFAM" id="SSF56784">
    <property type="entry name" value="HAD-like"/>
    <property type="match status" value="1"/>
</dbReference>
<dbReference type="SUPFAM" id="SSF81665">
    <property type="entry name" value="Calcium ATPase, transmembrane domain M"/>
    <property type="match status" value="1"/>
</dbReference>
<feature type="domain" description="P-type ATPase C-terminal" evidence="22">
    <location>
        <begin position="914"/>
        <end position="1141"/>
    </location>
</feature>
<dbReference type="GO" id="GO:0006890">
    <property type="term" value="P:retrograde vesicle-mediated transport, Golgi to endoplasmic reticulum"/>
    <property type="evidence" value="ECO:0007669"/>
    <property type="project" value="TreeGrafter"/>
</dbReference>
<dbReference type="SFLD" id="SFLDF00027">
    <property type="entry name" value="p-type_atpase"/>
    <property type="match status" value="1"/>
</dbReference>
<feature type="binding site" evidence="17">
    <location>
        <position position="499"/>
    </location>
    <ligand>
        <name>ATP</name>
        <dbReference type="ChEBI" id="CHEBI:30616"/>
    </ligand>
</feature>
<feature type="binding site" evidence="17">
    <location>
        <position position="666"/>
    </location>
    <ligand>
        <name>ATP</name>
        <dbReference type="ChEBI" id="CHEBI:30616"/>
    </ligand>
</feature>
<keyword evidence="5 19" id="KW-0812">Transmembrane</keyword>
<dbReference type="GO" id="GO:0005886">
    <property type="term" value="C:plasma membrane"/>
    <property type="evidence" value="ECO:0007669"/>
    <property type="project" value="TreeGrafter"/>
</dbReference>
<feature type="binding site" evidence="18">
    <location>
        <position position="499"/>
    </location>
    <ligand>
        <name>Mg(2+)</name>
        <dbReference type="ChEBI" id="CHEBI:18420"/>
    </ligand>
</feature>
<dbReference type="InterPro" id="IPR023298">
    <property type="entry name" value="ATPase_P-typ_TM_dom_sf"/>
</dbReference>
<comment type="cofactor">
    <cofactor evidence="1 18">
        <name>Mg(2+)</name>
        <dbReference type="ChEBI" id="CHEBI:18420"/>
    </cofactor>
</comment>
<feature type="binding site" evidence="17">
    <location>
        <position position="497"/>
    </location>
    <ligand>
        <name>ATP</name>
        <dbReference type="ChEBI" id="CHEBI:30616"/>
    </ligand>
</feature>
<dbReference type="FunFam" id="3.40.1110.10:FF:000085">
    <property type="entry name" value="Phospholipid-transporting ATPase"/>
    <property type="match status" value="1"/>
</dbReference>
<feature type="binding site" evidence="17">
    <location>
        <position position="695"/>
    </location>
    <ligand>
        <name>ATP</name>
        <dbReference type="ChEBI" id="CHEBI:30616"/>
    </ligand>
</feature>
<accession>A0AAW0BJA0</accession>
<feature type="compositionally biased region" description="Low complexity" evidence="20">
    <location>
        <begin position="31"/>
        <end position="47"/>
    </location>
</feature>
<dbReference type="GO" id="GO:0000287">
    <property type="term" value="F:magnesium ion binding"/>
    <property type="evidence" value="ECO:0007669"/>
    <property type="project" value="UniProtKB-UniRule"/>
</dbReference>
<feature type="active site" description="4-aspartylphosphate intermediate" evidence="16">
    <location>
        <position position="497"/>
    </location>
</feature>
<dbReference type="GO" id="GO:0005802">
    <property type="term" value="C:trans-Golgi network"/>
    <property type="evidence" value="ECO:0007669"/>
    <property type="project" value="TreeGrafter"/>
</dbReference>
<keyword evidence="4" id="KW-0813">Transport</keyword>
<dbReference type="GO" id="GO:0006897">
    <property type="term" value="P:endocytosis"/>
    <property type="evidence" value="ECO:0007669"/>
    <property type="project" value="TreeGrafter"/>
</dbReference>
<dbReference type="InterPro" id="IPR008250">
    <property type="entry name" value="ATPase_P-typ_transduc_dom_A_sf"/>
</dbReference>
<feature type="binding site" evidence="17">
    <location>
        <position position="778"/>
    </location>
    <ligand>
        <name>ATP</name>
        <dbReference type="ChEBI" id="CHEBI:30616"/>
    </ligand>
</feature>
<feature type="binding site" evidence="18">
    <location>
        <position position="891"/>
    </location>
    <ligand>
        <name>Mg(2+)</name>
        <dbReference type="ChEBI" id="CHEBI:18420"/>
    </ligand>
</feature>
<dbReference type="GO" id="GO:0010008">
    <property type="term" value="C:endosome membrane"/>
    <property type="evidence" value="ECO:0007669"/>
    <property type="project" value="UniProtKB-SubCell"/>
</dbReference>
<feature type="transmembrane region" description="Helical" evidence="19">
    <location>
        <begin position="408"/>
        <end position="427"/>
    </location>
</feature>
<proteinExistence type="inferred from homology"/>
<keyword evidence="8 17" id="KW-0067">ATP-binding</keyword>
<dbReference type="PANTHER" id="PTHR24092">
    <property type="entry name" value="PROBABLE PHOSPHOLIPID-TRANSPORTING ATPASE"/>
    <property type="match status" value="1"/>
</dbReference>
<evidence type="ECO:0000256" key="20">
    <source>
        <dbReference type="SAM" id="MobiDB-lite"/>
    </source>
</evidence>
<gene>
    <name evidence="23" type="primary">NEO1_1</name>
    <name evidence="23" type="ORF">VNI00_015665</name>
</gene>
<dbReference type="InterPro" id="IPR006539">
    <property type="entry name" value="P-type_ATPase_IV"/>
</dbReference>
<feature type="binding site" evidence="18">
    <location>
        <position position="887"/>
    </location>
    <ligand>
        <name>Mg(2+)</name>
        <dbReference type="ChEBI" id="CHEBI:18420"/>
    </ligand>
</feature>
<reference evidence="23 24" key="1">
    <citation type="submission" date="2024-01" db="EMBL/GenBank/DDBJ databases">
        <title>A draft genome for a cacao thread blight-causing isolate of Paramarasmius palmivorus.</title>
        <authorList>
            <person name="Baruah I.K."/>
            <person name="Bukari Y."/>
            <person name="Amoako-Attah I."/>
            <person name="Meinhardt L.W."/>
            <person name="Bailey B.A."/>
            <person name="Cohen S.P."/>
        </authorList>
    </citation>
    <scope>NUCLEOTIDE SEQUENCE [LARGE SCALE GENOMIC DNA]</scope>
    <source>
        <strain evidence="23 24">GH-12</strain>
    </source>
</reference>
<evidence type="ECO:0000256" key="9">
    <source>
        <dbReference type="ARBA" id="ARBA00022842"/>
    </source>
</evidence>
<evidence type="ECO:0000256" key="7">
    <source>
        <dbReference type="ARBA" id="ARBA00022741"/>
    </source>
</evidence>
<organism evidence="23 24">
    <name type="scientific">Paramarasmius palmivorus</name>
    <dbReference type="NCBI Taxonomy" id="297713"/>
    <lineage>
        <taxon>Eukaryota</taxon>
        <taxon>Fungi</taxon>
        <taxon>Dikarya</taxon>
        <taxon>Basidiomycota</taxon>
        <taxon>Agaricomycotina</taxon>
        <taxon>Agaricomycetes</taxon>
        <taxon>Agaricomycetidae</taxon>
        <taxon>Agaricales</taxon>
        <taxon>Marasmiineae</taxon>
        <taxon>Marasmiaceae</taxon>
        <taxon>Paramarasmius</taxon>
    </lineage>
</organism>
<dbReference type="InterPro" id="IPR044492">
    <property type="entry name" value="P_typ_ATPase_HD_dom"/>
</dbReference>
<feature type="binding site" evidence="17">
    <location>
        <position position="859"/>
    </location>
    <ligand>
        <name>ATP</name>
        <dbReference type="ChEBI" id="CHEBI:30616"/>
    </ligand>
</feature>
<feature type="transmembrane region" description="Helical" evidence="19">
    <location>
        <begin position="974"/>
        <end position="996"/>
    </location>
</feature>
<evidence type="ECO:0000256" key="6">
    <source>
        <dbReference type="ARBA" id="ARBA00022723"/>
    </source>
</evidence>
<dbReference type="FunFam" id="3.40.50.1000:FF:000009">
    <property type="entry name" value="Phospholipid-transporting ATPase"/>
    <property type="match status" value="1"/>
</dbReference>
<evidence type="ECO:0000256" key="16">
    <source>
        <dbReference type="PIRSR" id="PIRSR606539-1"/>
    </source>
</evidence>
<dbReference type="GO" id="GO:0016887">
    <property type="term" value="F:ATP hydrolysis activity"/>
    <property type="evidence" value="ECO:0007669"/>
    <property type="project" value="InterPro"/>
</dbReference>
<evidence type="ECO:0000256" key="13">
    <source>
        <dbReference type="ARBA" id="ARBA00023136"/>
    </source>
</evidence>
<dbReference type="InterPro" id="IPR001757">
    <property type="entry name" value="P_typ_ATPase"/>
</dbReference>
<feature type="binding site" evidence="17">
    <location>
        <position position="779"/>
    </location>
    <ligand>
        <name>ATP</name>
        <dbReference type="ChEBI" id="CHEBI:30616"/>
    </ligand>
</feature>
<keyword evidence="24" id="KW-1185">Reference proteome</keyword>
<keyword evidence="12" id="KW-0445">Lipid transport</keyword>
<dbReference type="InterPro" id="IPR018303">
    <property type="entry name" value="ATPase_P-typ_P_site"/>
</dbReference>
<dbReference type="Gene3D" id="2.70.150.10">
    <property type="entry name" value="Calcium-transporting ATPase, cytoplasmic transduction domain A"/>
    <property type="match status" value="1"/>
</dbReference>
<evidence type="ECO:0000313" key="24">
    <source>
        <dbReference type="Proteomes" id="UP001383192"/>
    </source>
</evidence>
<comment type="subcellular location">
    <subcellularLocation>
        <location evidence="2">Endosome membrane</location>
        <topology evidence="2">Multi-pass membrane protein</topology>
    </subcellularLocation>
    <subcellularLocation>
        <location evidence="19">Membrane</location>
        <topology evidence="19">Multi-pass membrane protein</topology>
    </subcellularLocation>
</comment>
<evidence type="ECO:0000256" key="10">
    <source>
        <dbReference type="ARBA" id="ARBA00022967"/>
    </source>
</evidence>
<dbReference type="Pfam" id="PF13246">
    <property type="entry name" value="Cation_ATPase"/>
    <property type="match status" value="1"/>
</dbReference>
<feature type="domain" description="P-type ATPase N-terminal" evidence="21">
    <location>
        <begin position="111"/>
        <end position="162"/>
    </location>
</feature>
<keyword evidence="11 19" id="KW-1133">Transmembrane helix</keyword>
<evidence type="ECO:0000256" key="1">
    <source>
        <dbReference type="ARBA" id="ARBA00001946"/>
    </source>
</evidence>
<dbReference type="Gene3D" id="3.40.50.1000">
    <property type="entry name" value="HAD superfamily/HAD-like"/>
    <property type="match status" value="1"/>
</dbReference>
<keyword evidence="9 18" id="KW-0460">Magnesium</keyword>
<evidence type="ECO:0000256" key="11">
    <source>
        <dbReference type="ARBA" id="ARBA00022989"/>
    </source>
</evidence>
<dbReference type="EMBL" id="JAYKXP010000105">
    <property type="protein sequence ID" value="KAK7026430.1"/>
    <property type="molecule type" value="Genomic_DNA"/>
</dbReference>
<comment type="caution">
    <text evidence="23">The sequence shown here is derived from an EMBL/GenBank/DDBJ whole genome shotgun (WGS) entry which is preliminary data.</text>
</comment>
<dbReference type="EC" id="7.6.2.1" evidence="19"/>
<dbReference type="InterPro" id="IPR036412">
    <property type="entry name" value="HAD-like_sf"/>
</dbReference>
<dbReference type="SFLD" id="SFLDS00003">
    <property type="entry name" value="Haloacid_Dehalogenase"/>
    <property type="match status" value="1"/>
</dbReference>
<feature type="region of interest" description="Disordered" evidence="20">
    <location>
        <begin position="205"/>
        <end position="225"/>
    </location>
</feature>
<keyword evidence="13 19" id="KW-0472">Membrane</keyword>
<evidence type="ECO:0000256" key="15">
    <source>
        <dbReference type="ARBA" id="ARBA00049128"/>
    </source>
</evidence>
<feature type="region of interest" description="Disordered" evidence="20">
    <location>
        <begin position="542"/>
        <end position="563"/>
    </location>
</feature>
<dbReference type="Proteomes" id="UP001383192">
    <property type="component" value="Unassembled WGS sequence"/>
</dbReference>
<dbReference type="Gene3D" id="3.40.1110.10">
    <property type="entry name" value="Calcium-transporting ATPase, cytoplasmic domain N"/>
    <property type="match status" value="1"/>
</dbReference>
<dbReference type="InterPro" id="IPR032631">
    <property type="entry name" value="P-type_ATPase_N"/>
</dbReference>
<dbReference type="GO" id="GO:0140326">
    <property type="term" value="F:ATPase-coupled intramembrane lipid transporter activity"/>
    <property type="evidence" value="ECO:0007669"/>
    <property type="project" value="UniProtKB-EC"/>
</dbReference>
<dbReference type="SFLD" id="SFLDG00002">
    <property type="entry name" value="C1.7:_P-type_atpase_like"/>
    <property type="match status" value="1"/>
</dbReference>
<dbReference type="InterPro" id="IPR023299">
    <property type="entry name" value="ATPase_P-typ_cyto_dom_N"/>
</dbReference>
<dbReference type="Pfam" id="PF16209">
    <property type="entry name" value="PhoLip_ATPase_N"/>
    <property type="match status" value="1"/>
</dbReference>
<feature type="compositionally biased region" description="Low complexity" evidence="20">
    <location>
        <begin position="207"/>
        <end position="218"/>
    </location>
</feature>
<comment type="catalytic activity">
    <reaction evidence="15">
        <text>a 1,2-diacyl-sn-glycero-3-phosphoethanolamine(out) + ATP + H2O = a 1,2-diacyl-sn-glycero-3-phosphoethanolamine(in) + ADP + phosphate + H(+)</text>
        <dbReference type="Rhea" id="RHEA:66132"/>
        <dbReference type="ChEBI" id="CHEBI:15377"/>
        <dbReference type="ChEBI" id="CHEBI:15378"/>
        <dbReference type="ChEBI" id="CHEBI:30616"/>
        <dbReference type="ChEBI" id="CHEBI:43474"/>
        <dbReference type="ChEBI" id="CHEBI:64612"/>
        <dbReference type="ChEBI" id="CHEBI:456216"/>
    </reaction>
    <physiologicalReaction direction="left-to-right" evidence="15">
        <dbReference type="Rhea" id="RHEA:66133"/>
    </physiologicalReaction>
</comment>
<name>A0AAW0BJA0_9AGAR</name>
<evidence type="ECO:0000256" key="19">
    <source>
        <dbReference type="RuleBase" id="RU362033"/>
    </source>
</evidence>
<feature type="transmembrane region" description="Helical" evidence="19">
    <location>
        <begin position="1080"/>
        <end position="1100"/>
    </location>
</feature>
<dbReference type="SUPFAM" id="SSF81660">
    <property type="entry name" value="Metal cation-transporting ATPase, ATP-binding domain N"/>
    <property type="match status" value="1"/>
</dbReference>
<evidence type="ECO:0000259" key="21">
    <source>
        <dbReference type="Pfam" id="PF16209"/>
    </source>
</evidence>
<feature type="binding site" evidence="17">
    <location>
        <position position="642"/>
    </location>
    <ligand>
        <name>ATP</name>
        <dbReference type="ChEBI" id="CHEBI:30616"/>
    </ligand>
</feature>
<feature type="transmembrane region" description="Helical" evidence="19">
    <location>
        <begin position="165"/>
        <end position="185"/>
    </location>
</feature>
<feature type="transmembrane region" description="Helical" evidence="19">
    <location>
        <begin position="1026"/>
        <end position="1046"/>
    </location>
</feature>
<dbReference type="InterPro" id="IPR023214">
    <property type="entry name" value="HAD_sf"/>
</dbReference>
<dbReference type="SUPFAM" id="SSF81653">
    <property type="entry name" value="Calcium ATPase, transduction domain A"/>
    <property type="match status" value="1"/>
</dbReference>
<dbReference type="CDD" id="cd07541">
    <property type="entry name" value="P-type_ATPase_APLT_Neo1-like"/>
    <property type="match status" value="1"/>
</dbReference>
<evidence type="ECO:0000256" key="14">
    <source>
        <dbReference type="ARBA" id="ARBA00034036"/>
    </source>
</evidence>